<dbReference type="AlphaFoldDB" id="A0A3E1NUA2"/>
<dbReference type="EMBL" id="QTJV01000013">
    <property type="protein sequence ID" value="RFM31500.1"/>
    <property type="molecule type" value="Genomic_DNA"/>
</dbReference>
<gene>
    <name evidence="1" type="ORF">DXN04_27640</name>
</gene>
<name>A0A3E1NUA2_9BACT</name>
<evidence type="ECO:0000313" key="2">
    <source>
        <dbReference type="Proteomes" id="UP000261174"/>
    </source>
</evidence>
<accession>A0A3E1NUA2</accession>
<protein>
    <recommendedName>
        <fullName evidence="3">Universal stress protein</fullName>
    </recommendedName>
</protein>
<sequence>MKQINANPITSCRMKKIVYVLNPLNLKIRNLDFIRFICSQTDSSLHAVFLDNNIVENIPDDIIQHAAIDIEKEDVLKDLEALKERVCSANMLRFKTAWDHYGIPCYMHRVSNSPMEEMVLESRYADLVMLDVSLSFSSRDESIPSDFVKKFLHNAECPVILLPVSF</sequence>
<dbReference type="Gene3D" id="3.40.50.12370">
    <property type="match status" value="1"/>
</dbReference>
<reference evidence="1 2" key="1">
    <citation type="submission" date="2018-08" db="EMBL/GenBank/DDBJ databases">
        <title>Chitinophaga sp. K20C18050901, a novel bacterium isolated from forest soil.</title>
        <authorList>
            <person name="Wang C."/>
        </authorList>
    </citation>
    <scope>NUCLEOTIDE SEQUENCE [LARGE SCALE GENOMIC DNA]</scope>
    <source>
        <strain evidence="1 2">K20C18050901</strain>
    </source>
</reference>
<keyword evidence="2" id="KW-1185">Reference proteome</keyword>
<dbReference type="SUPFAM" id="SSF52402">
    <property type="entry name" value="Adenine nucleotide alpha hydrolases-like"/>
    <property type="match status" value="1"/>
</dbReference>
<proteinExistence type="predicted"/>
<organism evidence="1 2">
    <name type="scientific">Chitinophaga silvisoli</name>
    <dbReference type="NCBI Taxonomy" id="2291814"/>
    <lineage>
        <taxon>Bacteria</taxon>
        <taxon>Pseudomonadati</taxon>
        <taxon>Bacteroidota</taxon>
        <taxon>Chitinophagia</taxon>
        <taxon>Chitinophagales</taxon>
        <taxon>Chitinophagaceae</taxon>
        <taxon>Chitinophaga</taxon>
    </lineage>
</organism>
<evidence type="ECO:0000313" key="1">
    <source>
        <dbReference type="EMBL" id="RFM31500.1"/>
    </source>
</evidence>
<evidence type="ECO:0008006" key="3">
    <source>
        <dbReference type="Google" id="ProtNLM"/>
    </source>
</evidence>
<comment type="caution">
    <text evidence="1">The sequence shown here is derived from an EMBL/GenBank/DDBJ whole genome shotgun (WGS) entry which is preliminary data.</text>
</comment>
<dbReference type="Proteomes" id="UP000261174">
    <property type="component" value="Unassembled WGS sequence"/>
</dbReference>